<reference evidence="3" key="2">
    <citation type="submission" date="2025-08" db="UniProtKB">
        <authorList>
            <consortium name="RefSeq"/>
        </authorList>
    </citation>
    <scope>IDENTIFICATION</scope>
    <source>
        <tissue evidence="3">Leaf</tissue>
    </source>
</reference>
<accession>A0ABM3RHK7</accession>
<dbReference type="PANTHER" id="PTHR33223:SF11">
    <property type="entry name" value="ELEMENT PROTEIN, PUTATIVE-RELATED"/>
    <property type="match status" value="1"/>
</dbReference>
<dbReference type="RefSeq" id="XP_056695098.1">
    <property type="nucleotide sequence ID" value="XM_056839120.1"/>
</dbReference>
<sequence>MFFPFSLSGKAKLWINGLNREAMKITDWESLALAFYVKYFSTEKTARLRSQIIAITQLVDESLFEAWERFKFYNGLGDESRLILDSAASGRFMQLHVSRAMEDVKIDALAAHNKIIDNQLAQMATSLAKRTQGQLPSLSENRETANAITLRSGHGYEGPSMSVDVDSRVSTSGPMEKVVKKVVCEKEATPEVKKGTSIQVPPIALPFPNWQLKSKLAKQFGKFLDVVKNLQFYNGLGDESRLILDSAASGRFMQLHVSRAMEDVKIDALAAHNKIIDNQLAQMATSLAKRTQGQLPSLPENRETANAITLRSGHGYEGPSMSVDVDSRVSTSGPMEKVVKKVVCEKEATPEVKKGTSIQVPPIALPFPNWQLKRGDKVTFNLNSALKSLMLEEEQCCRIDVVDFIRRDNVSQVIERDPLEAVFCCESSAGDSSSWSVE</sequence>
<dbReference type="GeneID" id="130469692"/>
<name>A0ABM3RHK7_SPIOL</name>
<evidence type="ECO:0000313" key="2">
    <source>
        <dbReference type="Proteomes" id="UP000813463"/>
    </source>
</evidence>
<evidence type="ECO:0000259" key="1">
    <source>
        <dbReference type="Pfam" id="PF03732"/>
    </source>
</evidence>
<protein>
    <recommendedName>
        <fullName evidence="1">Retrotransposon gag domain-containing protein</fullName>
    </recommendedName>
</protein>
<proteinExistence type="predicted"/>
<gene>
    <name evidence="3" type="primary">LOC130469692</name>
</gene>
<dbReference type="Proteomes" id="UP000813463">
    <property type="component" value="Chromosome 3"/>
</dbReference>
<reference evidence="2" key="1">
    <citation type="journal article" date="2021" name="Nat. Commun.">
        <title>Genomic analyses provide insights into spinach domestication and the genetic basis of agronomic traits.</title>
        <authorList>
            <person name="Cai X."/>
            <person name="Sun X."/>
            <person name="Xu C."/>
            <person name="Sun H."/>
            <person name="Wang X."/>
            <person name="Ge C."/>
            <person name="Zhang Z."/>
            <person name="Wang Q."/>
            <person name="Fei Z."/>
            <person name="Jiao C."/>
            <person name="Wang Q."/>
        </authorList>
    </citation>
    <scope>NUCLEOTIDE SEQUENCE [LARGE SCALE GENOMIC DNA]</scope>
    <source>
        <strain evidence="2">cv. Varoflay</strain>
    </source>
</reference>
<dbReference type="Pfam" id="PF03732">
    <property type="entry name" value="Retrotrans_gag"/>
    <property type="match status" value="1"/>
</dbReference>
<dbReference type="PANTHER" id="PTHR33223">
    <property type="entry name" value="CCHC-TYPE DOMAIN-CONTAINING PROTEIN"/>
    <property type="match status" value="1"/>
</dbReference>
<organism evidence="2 3">
    <name type="scientific">Spinacia oleracea</name>
    <name type="common">Spinach</name>
    <dbReference type="NCBI Taxonomy" id="3562"/>
    <lineage>
        <taxon>Eukaryota</taxon>
        <taxon>Viridiplantae</taxon>
        <taxon>Streptophyta</taxon>
        <taxon>Embryophyta</taxon>
        <taxon>Tracheophyta</taxon>
        <taxon>Spermatophyta</taxon>
        <taxon>Magnoliopsida</taxon>
        <taxon>eudicotyledons</taxon>
        <taxon>Gunneridae</taxon>
        <taxon>Pentapetalae</taxon>
        <taxon>Caryophyllales</taxon>
        <taxon>Chenopodiaceae</taxon>
        <taxon>Chenopodioideae</taxon>
        <taxon>Anserineae</taxon>
        <taxon>Spinacia</taxon>
    </lineage>
</organism>
<evidence type="ECO:0000313" key="3">
    <source>
        <dbReference type="RefSeq" id="XP_056695098.1"/>
    </source>
</evidence>
<keyword evidence="2" id="KW-1185">Reference proteome</keyword>
<dbReference type="InterPro" id="IPR005162">
    <property type="entry name" value="Retrotrans_gag_dom"/>
</dbReference>
<feature type="domain" description="Retrotransposon gag" evidence="1">
    <location>
        <begin position="2"/>
        <end position="73"/>
    </location>
</feature>